<evidence type="ECO:0000256" key="1">
    <source>
        <dbReference type="ARBA" id="ARBA00005189"/>
    </source>
</evidence>
<evidence type="ECO:0000256" key="5">
    <source>
        <dbReference type="ARBA" id="ARBA00023315"/>
    </source>
</evidence>
<dbReference type="InterPro" id="IPR052351">
    <property type="entry name" value="Ornithine_N-alpha-AT"/>
</dbReference>
<evidence type="ECO:0000256" key="2">
    <source>
        <dbReference type="ARBA" id="ARBA00022516"/>
    </source>
</evidence>
<dbReference type="EMBL" id="JBHTMB010000028">
    <property type="protein sequence ID" value="MFD1232634.1"/>
    <property type="molecule type" value="Genomic_DNA"/>
</dbReference>
<sequence length="261" mass="28576">MTSSISSRVLGTTPETPAGRYSLLLTTDADEVRAAQRLRHDVFGDELGATLHSRVPGLDVDRFDEFCDHLVVREDATGRVVGTYRMLPPARAREAGALYADGEFDLTSLDGLRPELVETGRSCVHPDHRNGAVVSLVWAGLARYMLLSGNRWLAGCASVPLDGEDGADGALAAGVWERVKATHLAPDLYRVAPHNPWRPGPVVRSGRLAMPPLLRGYLRLGTWIGGPPAHDPDFRCADFFVLLDVQHLDQRYLRYFLGAIA</sequence>
<organism evidence="6 7">
    <name type="scientific">Pseudonocardia benzenivorans</name>
    <dbReference type="NCBI Taxonomy" id="228005"/>
    <lineage>
        <taxon>Bacteria</taxon>
        <taxon>Bacillati</taxon>
        <taxon>Actinomycetota</taxon>
        <taxon>Actinomycetes</taxon>
        <taxon>Pseudonocardiales</taxon>
        <taxon>Pseudonocardiaceae</taxon>
        <taxon>Pseudonocardia</taxon>
    </lineage>
</organism>
<evidence type="ECO:0000256" key="4">
    <source>
        <dbReference type="ARBA" id="ARBA00023098"/>
    </source>
</evidence>
<dbReference type="PANTHER" id="PTHR37323:SF1">
    <property type="entry name" value="L-ORNITHINE N(ALPHA)-ACYLTRANSFERASE"/>
    <property type="match status" value="1"/>
</dbReference>
<dbReference type="Pfam" id="PF13444">
    <property type="entry name" value="Acetyltransf_5"/>
    <property type="match status" value="1"/>
</dbReference>
<keyword evidence="5" id="KW-0012">Acyltransferase</keyword>
<evidence type="ECO:0000313" key="7">
    <source>
        <dbReference type="Proteomes" id="UP001597182"/>
    </source>
</evidence>
<dbReference type="InterPro" id="IPR016181">
    <property type="entry name" value="Acyl_CoA_acyltransferase"/>
</dbReference>
<dbReference type="SUPFAM" id="SSF55729">
    <property type="entry name" value="Acyl-CoA N-acyltransferases (Nat)"/>
    <property type="match status" value="1"/>
</dbReference>
<gene>
    <name evidence="6" type="ORF">ACFQ34_05005</name>
</gene>
<protein>
    <submittedName>
        <fullName evidence="6">GNAT family N-acetyltransferase</fullName>
    </submittedName>
</protein>
<dbReference type="PANTHER" id="PTHR37323">
    <property type="entry name" value="GCN5-RELATED N-ACETYLTRANSFERASE"/>
    <property type="match status" value="1"/>
</dbReference>
<evidence type="ECO:0000256" key="3">
    <source>
        <dbReference type="ARBA" id="ARBA00022679"/>
    </source>
</evidence>
<evidence type="ECO:0000313" key="6">
    <source>
        <dbReference type="EMBL" id="MFD1232634.1"/>
    </source>
</evidence>
<dbReference type="Proteomes" id="UP001597182">
    <property type="component" value="Unassembled WGS sequence"/>
</dbReference>
<proteinExistence type="predicted"/>
<accession>A0ABW3VEG0</accession>
<keyword evidence="4" id="KW-0443">Lipid metabolism</keyword>
<comment type="pathway">
    <text evidence="1">Lipid metabolism.</text>
</comment>
<dbReference type="RefSeq" id="WP_165965697.1">
    <property type="nucleotide sequence ID" value="NZ_BAABKS010000008.1"/>
</dbReference>
<reference evidence="7" key="1">
    <citation type="journal article" date="2019" name="Int. J. Syst. Evol. Microbiol.">
        <title>The Global Catalogue of Microorganisms (GCM) 10K type strain sequencing project: providing services to taxonomists for standard genome sequencing and annotation.</title>
        <authorList>
            <consortium name="The Broad Institute Genomics Platform"/>
            <consortium name="The Broad Institute Genome Sequencing Center for Infectious Disease"/>
            <person name="Wu L."/>
            <person name="Ma J."/>
        </authorList>
    </citation>
    <scope>NUCLEOTIDE SEQUENCE [LARGE SCALE GENOMIC DNA]</scope>
    <source>
        <strain evidence="7">CCUG 49018</strain>
    </source>
</reference>
<comment type="caution">
    <text evidence="6">The sequence shown here is derived from an EMBL/GenBank/DDBJ whole genome shotgun (WGS) entry which is preliminary data.</text>
</comment>
<name>A0ABW3VEG0_9PSEU</name>
<dbReference type="Gene3D" id="3.40.630.30">
    <property type="match status" value="1"/>
</dbReference>
<keyword evidence="2" id="KW-0444">Lipid biosynthesis</keyword>
<keyword evidence="7" id="KW-1185">Reference proteome</keyword>
<keyword evidence="3" id="KW-0808">Transferase</keyword>